<sequence>MFLLVGGCAGSAPSPSQERTPAPIILHVEKCPLPAVPRLPPLKGVFLESGKGYTVLKYRDELMRRYIKGLQAALDCYEKQLEKNPDD</sequence>
<accession>A0A6H3FBJ3</accession>
<dbReference type="AlphaFoldDB" id="A0A6H3FBJ3"/>
<reference evidence="1 2" key="1">
    <citation type="submission" date="2018-12" db="EMBL/GenBank/DDBJ databases">
        <title>First genome draft of Desulfovibrio legallis sp. nov.</title>
        <authorList>
            <person name="Ben Dhia O."/>
            <person name="Najjari A."/>
            <person name="Ferjani R."/>
            <person name="Fhoula I."/>
            <person name="Fardeau M.-L."/>
            <person name="Boudabbous A."/>
            <person name="Ouzari H.I."/>
        </authorList>
    </citation>
    <scope>NUCLEOTIDE SEQUENCE [LARGE SCALE GENOMIC DNA]</scope>
    <source>
        <strain evidence="1 2">H1T</strain>
    </source>
</reference>
<gene>
    <name evidence="1" type="ORF">EB812_08065</name>
</gene>
<evidence type="ECO:0000313" key="1">
    <source>
        <dbReference type="EMBL" id="TBH79536.1"/>
    </source>
</evidence>
<comment type="caution">
    <text evidence="1">The sequence shown here is derived from an EMBL/GenBank/DDBJ whole genome shotgun (WGS) entry which is preliminary data.</text>
</comment>
<name>A0A6H3FBJ3_9BACT</name>
<proteinExistence type="predicted"/>
<dbReference type="RefSeq" id="WP_130958034.1">
    <property type="nucleotide sequence ID" value="NZ_JBHSHA010000014.1"/>
</dbReference>
<protein>
    <submittedName>
        <fullName evidence="1">Uncharacterized protein</fullName>
    </submittedName>
</protein>
<keyword evidence="2" id="KW-1185">Reference proteome</keyword>
<dbReference type="EMBL" id="SIXC01000008">
    <property type="protein sequence ID" value="TBH79536.1"/>
    <property type="molecule type" value="Genomic_DNA"/>
</dbReference>
<organism evidence="1 2">
    <name type="scientific">Desulfovibrio legallii</name>
    <dbReference type="NCBI Taxonomy" id="571438"/>
    <lineage>
        <taxon>Bacteria</taxon>
        <taxon>Pseudomonadati</taxon>
        <taxon>Thermodesulfobacteriota</taxon>
        <taxon>Desulfovibrionia</taxon>
        <taxon>Desulfovibrionales</taxon>
        <taxon>Desulfovibrionaceae</taxon>
        <taxon>Desulfovibrio</taxon>
    </lineage>
</organism>
<evidence type="ECO:0000313" key="2">
    <source>
        <dbReference type="Proteomes" id="UP000292919"/>
    </source>
</evidence>
<dbReference type="Proteomes" id="UP000292919">
    <property type="component" value="Unassembled WGS sequence"/>
</dbReference>